<dbReference type="Proteomes" id="UP001204015">
    <property type="component" value="Unassembled WGS sequence"/>
</dbReference>
<dbReference type="InterPro" id="IPR014127">
    <property type="entry name" value="CHP02757"/>
</dbReference>
<dbReference type="RefSeq" id="WP_252760417.1">
    <property type="nucleotide sequence ID" value="NZ_JAMXLY010000010.1"/>
</dbReference>
<organism evidence="1 2">
    <name type="scientific">Segatella cerevisiae</name>
    <dbReference type="NCBI Taxonomy" id="2053716"/>
    <lineage>
        <taxon>Bacteria</taxon>
        <taxon>Pseudomonadati</taxon>
        <taxon>Bacteroidota</taxon>
        <taxon>Bacteroidia</taxon>
        <taxon>Bacteroidales</taxon>
        <taxon>Prevotellaceae</taxon>
        <taxon>Segatella</taxon>
    </lineage>
</organism>
<gene>
    <name evidence="1" type="ORF">NG821_04235</name>
</gene>
<keyword evidence="2" id="KW-1185">Reference proteome</keyword>
<name>A0ABT1BWH0_9BACT</name>
<sequence length="260" mass="29513">MKVFVKDALRKYAELYEIADFLEGDPSWFMHQVTGSRNQEVMAFIASALSYGSRKQFMPKIEYLLDASAHQPYEWLVNGSYTSHIPDDSACYYRLYTNHKMYGFLEVLRSLYQEYGSMADFVSERVQGHDASDSGLIALKSISGYFHSRGISGIVPQYGSSCKRLCMFLRWMCRDHSPVDLGLWSSLIDKRSLYIPLDTHVLKVSQSIGLIPHRSPGWTTVVLLTDALKKVFPDDPMKGDFALFGYGIHEDKTGRGMITG</sequence>
<proteinExistence type="predicted"/>
<dbReference type="NCBIfam" id="TIGR02757">
    <property type="entry name" value="TIGR02757 family protein"/>
    <property type="match status" value="1"/>
</dbReference>
<dbReference type="Pfam" id="PF09674">
    <property type="entry name" value="DUF2400"/>
    <property type="match status" value="1"/>
</dbReference>
<dbReference type="InterPro" id="IPR011257">
    <property type="entry name" value="DNA_glycosylase"/>
</dbReference>
<accession>A0ABT1BWH0</accession>
<dbReference type="EMBL" id="JAMXLY010000010">
    <property type="protein sequence ID" value="MCO6025055.1"/>
    <property type="molecule type" value="Genomic_DNA"/>
</dbReference>
<reference evidence="1 2" key="1">
    <citation type="submission" date="2022-06" db="EMBL/GenBank/DDBJ databases">
        <title>A taxonomic note on the genus Prevotella: Description of four novel genera and emended description of the genera Hallella and Xylanibacter.</title>
        <authorList>
            <person name="Hitch T.C.A."/>
        </authorList>
    </citation>
    <scope>NUCLEOTIDE SEQUENCE [LARGE SCALE GENOMIC DNA]</scope>
    <source>
        <strain evidence="1 2">DSM 100619</strain>
    </source>
</reference>
<evidence type="ECO:0000313" key="2">
    <source>
        <dbReference type="Proteomes" id="UP001204015"/>
    </source>
</evidence>
<dbReference type="SUPFAM" id="SSF48150">
    <property type="entry name" value="DNA-glycosylase"/>
    <property type="match status" value="1"/>
</dbReference>
<comment type="caution">
    <text evidence="1">The sequence shown here is derived from an EMBL/GenBank/DDBJ whole genome shotgun (WGS) entry which is preliminary data.</text>
</comment>
<protein>
    <submittedName>
        <fullName evidence="1">TIGR02757 family protein</fullName>
    </submittedName>
</protein>
<evidence type="ECO:0000313" key="1">
    <source>
        <dbReference type="EMBL" id="MCO6025055.1"/>
    </source>
</evidence>